<accession>A0A840SBV1</accession>
<evidence type="ECO:0000313" key="3">
    <source>
        <dbReference type="EMBL" id="QOS39986.1"/>
    </source>
</evidence>
<name>A0A840SBV1_9SPIR</name>
<evidence type="ECO:0000259" key="1">
    <source>
        <dbReference type="Pfam" id="PF12706"/>
    </source>
</evidence>
<keyword evidence="3" id="KW-0378">Hydrolase</keyword>
<dbReference type="Pfam" id="PF12706">
    <property type="entry name" value="Lactamase_B_2"/>
    <property type="match status" value="1"/>
</dbReference>
<dbReference type="Gene3D" id="3.60.15.10">
    <property type="entry name" value="Ribonuclease Z/Hydroxyacylglutathione hydrolase-like"/>
    <property type="match status" value="1"/>
</dbReference>
<evidence type="ECO:0000313" key="5">
    <source>
        <dbReference type="Proteomes" id="UP000593591"/>
    </source>
</evidence>
<dbReference type="GO" id="GO:0016787">
    <property type="term" value="F:hydrolase activity"/>
    <property type="evidence" value="ECO:0007669"/>
    <property type="project" value="UniProtKB-KW"/>
</dbReference>
<dbReference type="Proteomes" id="UP000578697">
    <property type="component" value="Unassembled WGS sequence"/>
</dbReference>
<gene>
    <name evidence="3" type="ORF">DYE49_05775</name>
    <name evidence="2" type="ORF">HNP77_000658</name>
</gene>
<reference evidence="3 5" key="1">
    <citation type="submission" date="2018-08" db="EMBL/GenBank/DDBJ databases">
        <title>The first complete genome of Treponema rectale (CHPAT), a commensal spirochete of the bovine rectum.</title>
        <authorList>
            <person name="Staton G.J."/>
            <person name="Clegg S.R."/>
            <person name="Carter S.D."/>
            <person name="Radford A.D."/>
            <person name="Darby A."/>
            <person name="Hall N."/>
            <person name="Birtles R.J."/>
            <person name="Evans N.J."/>
        </authorList>
    </citation>
    <scope>NUCLEOTIDE SEQUENCE [LARGE SCALE GENOMIC DNA]</scope>
    <source>
        <strain evidence="3 5">CHPA</strain>
    </source>
</reference>
<dbReference type="AlphaFoldDB" id="A0A840SBV1"/>
<dbReference type="SUPFAM" id="SSF56281">
    <property type="entry name" value="Metallo-hydrolase/oxidoreductase"/>
    <property type="match status" value="1"/>
</dbReference>
<evidence type="ECO:0000313" key="2">
    <source>
        <dbReference type="EMBL" id="MBB5218314.1"/>
    </source>
</evidence>
<keyword evidence="4" id="KW-1185">Reference proteome</keyword>
<dbReference type="RefSeq" id="WP_184651735.1">
    <property type="nucleotide sequence ID" value="NZ_JACHFR010000001.1"/>
</dbReference>
<dbReference type="PANTHER" id="PTHR42663:SF4">
    <property type="entry name" value="SLL1036 PROTEIN"/>
    <property type="match status" value="1"/>
</dbReference>
<dbReference type="EMBL" id="CP031517">
    <property type="protein sequence ID" value="QOS39986.1"/>
    <property type="molecule type" value="Genomic_DNA"/>
</dbReference>
<proteinExistence type="predicted"/>
<sequence>MYIKFFGVRGSLPAPVTPDQIQAKISAVLERLTPQDIENEDTKTKFLSNLPKWLFGTTGGNTPCVEVRSKNGTEFIMDSGTGIRLLGKELPATKNNTYHLFLSHYHWDHIQGFPFFDKIYDHNAKLEIYSCFKDAEKFMAGQNTTPYFPPNAKWDNIKDHIHFNYLEEEKKYEIEGVKIEAHKMTHPGDSFSFSFEEDGKKLIYSTDVELQNSDFDRTQKRNEFFKDADIIIFDCQYTNPEAIQKENWGHSSFSYAIDFAELWNIKQLYMFHHDPTYDDKKLDSILNAGKIYQNYKQNFIPELHLAREGKVIEL</sequence>
<dbReference type="KEGG" id="trc:DYE49_05775"/>
<evidence type="ECO:0000313" key="4">
    <source>
        <dbReference type="Proteomes" id="UP000578697"/>
    </source>
</evidence>
<dbReference type="EMBL" id="JACHFR010000001">
    <property type="protein sequence ID" value="MBB5218314.1"/>
    <property type="molecule type" value="Genomic_DNA"/>
</dbReference>
<protein>
    <submittedName>
        <fullName evidence="3">MBL fold metallo-hydrolase</fullName>
    </submittedName>
    <submittedName>
        <fullName evidence="2">Phosphoribosyl 1,2-cyclic phosphodiesterase</fullName>
    </submittedName>
</protein>
<dbReference type="Proteomes" id="UP000593591">
    <property type="component" value="Chromosome"/>
</dbReference>
<dbReference type="PANTHER" id="PTHR42663">
    <property type="entry name" value="HYDROLASE C777.06C-RELATED-RELATED"/>
    <property type="match status" value="1"/>
</dbReference>
<dbReference type="InterPro" id="IPR036866">
    <property type="entry name" value="RibonucZ/Hydroxyglut_hydro"/>
</dbReference>
<reference evidence="2 4" key="2">
    <citation type="submission" date="2020-08" db="EMBL/GenBank/DDBJ databases">
        <title>Genomic Encyclopedia of Type Strains, Phase IV (KMG-IV): sequencing the most valuable type-strain genomes for metagenomic binning, comparative biology and taxonomic classification.</title>
        <authorList>
            <person name="Goeker M."/>
        </authorList>
    </citation>
    <scope>NUCLEOTIDE SEQUENCE [LARGE SCALE GENOMIC DNA]</scope>
    <source>
        <strain evidence="2 4">DSM 103679</strain>
    </source>
</reference>
<dbReference type="InterPro" id="IPR001279">
    <property type="entry name" value="Metallo-B-lactamas"/>
</dbReference>
<organism evidence="2 4">
    <name type="scientific">Treponema rectale</name>
    <dbReference type="NCBI Taxonomy" id="744512"/>
    <lineage>
        <taxon>Bacteria</taxon>
        <taxon>Pseudomonadati</taxon>
        <taxon>Spirochaetota</taxon>
        <taxon>Spirochaetia</taxon>
        <taxon>Spirochaetales</taxon>
        <taxon>Treponemataceae</taxon>
        <taxon>Treponema</taxon>
    </lineage>
</organism>
<feature type="domain" description="Metallo-beta-lactamase" evidence="1">
    <location>
        <begin position="96"/>
        <end position="273"/>
    </location>
</feature>
<dbReference type="CDD" id="cd07715">
    <property type="entry name" value="TaR3-like_MBL-fold"/>
    <property type="match status" value="1"/>
</dbReference>